<comment type="caution">
    <text evidence="4">The sequence shown here is derived from an EMBL/GenBank/DDBJ whole genome shotgun (WGS) entry which is preliminary data.</text>
</comment>
<dbReference type="GO" id="GO:0006412">
    <property type="term" value="P:translation"/>
    <property type="evidence" value="ECO:0007669"/>
    <property type="project" value="UniProtKB-UniRule"/>
</dbReference>
<dbReference type="PROSITE" id="PS00732">
    <property type="entry name" value="RIBOSOMAL_S16"/>
    <property type="match status" value="1"/>
</dbReference>
<evidence type="ECO:0000256" key="2">
    <source>
        <dbReference type="ARBA" id="ARBA00023274"/>
    </source>
</evidence>
<keyword evidence="2 3" id="KW-0687">Ribonucleoprotein</keyword>
<gene>
    <name evidence="3 4" type="primary">rpsP</name>
    <name evidence="4" type="ORF">KI809_02800</name>
</gene>
<dbReference type="RefSeq" id="WP_214169978.1">
    <property type="nucleotide sequence ID" value="NZ_JAHCVJ010000001.1"/>
</dbReference>
<dbReference type="GO" id="GO:0015935">
    <property type="term" value="C:small ribosomal subunit"/>
    <property type="evidence" value="ECO:0007669"/>
    <property type="project" value="TreeGrafter"/>
</dbReference>
<dbReference type="GO" id="GO:0005737">
    <property type="term" value="C:cytoplasm"/>
    <property type="evidence" value="ECO:0007669"/>
    <property type="project" value="UniProtKB-ARBA"/>
</dbReference>
<reference evidence="4 5" key="1">
    <citation type="submission" date="2021-05" db="EMBL/GenBank/DDBJ databases">
        <title>The draft genome of Geobacter pelophilus DSM 12255.</title>
        <authorList>
            <person name="Xu Z."/>
            <person name="Masuda Y."/>
            <person name="Itoh H."/>
            <person name="Senoo K."/>
        </authorList>
    </citation>
    <scope>NUCLEOTIDE SEQUENCE [LARGE SCALE GENOMIC DNA]</scope>
    <source>
        <strain evidence="4 5">DSM 12255</strain>
    </source>
</reference>
<dbReference type="InterPro" id="IPR000307">
    <property type="entry name" value="Ribosomal_bS16"/>
</dbReference>
<protein>
    <recommendedName>
        <fullName evidence="3">Small ribosomal subunit protein bS16</fullName>
    </recommendedName>
</protein>
<name>A0AAW4L2J9_9BACT</name>
<evidence type="ECO:0000256" key="1">
    <source>
        <dbReference type="ARBA" id="ARBA00022980"/>
    </source>
</evidence>
<dbReference type="InterPro" id="IPR020592">
    <property type="entry name" value="Ribosomal_bS16_CS"/>
</dbReference>
<dbReference type="AlphaFoldDB" id="A0AAW4L2J9"/>
<dbReference type="PANTHER" id="PTHR12919:SF20">
    <property type="entry name" value="SMALL RIBOSOMAL SUBUNIT PROTEIN BS16M"/>
    <property type="match status" value="1"/>
</dbReference>
<dbReference type="PANTHER" id="PTHR12919">
    <property type="entry name" value="30S RIBOSOMAL PROTEIN S16"/>
    <property type="match status" value="1"/>
</dbReference>
<dbReference type="FunFam" id="3.30.1320.10:FF:000010">
    <property type="entry name" value="30S ribosomal protein S16"/>
    <property type="match status" value="1"/>
</dbReference>
<dbReference type="InterPro" id="IPR023803">
    <property type="entry name" value="Ribosomal_bS16_dom_sf"/>
</dbReference>
<dbReference type="GO" id="GO:0003735">
    <property type="term" value="F:structural constituent of ribosome"/>
    <property type="evidence" value="ECO:0007669"/>
    <property type="project" value="InterPro"/>
</dbReference>
<accession>A0AAW4L2J9</accession>
<proteinExistence type="inferred from homology"/>
<dbReference type="Gene3D" id="3.30.1320.10">
    <property type="match status" value="1"/>
</dbReference>
<dbReference type="Pfam" id="PF00886">
    <property type="entry name" value="Ribosomal_S16"/>
    <property type="match status" value="1"/>
</dbReference>
<comment type="similarity">
    <text evidence="3">Belongs to the bacterial ribosomal protein bS16 family.</text>
</comment>
<dbReference type="NCBIfam" id="TIGR00002">
    <property type="entry name" value="S16"/>
    <property type="match status" value="1"/>
</dbReference>
<sequence length="89" mass="10006">MAVKIRLARGGAKKKPFYQIVVTDERCRRDGRFIENVGTYDPNQNPAAVKIEEDRALEWLNNGAQPTNTVKQMLKTTGIWAKFAAKQAA</sequence>
<dbReference type="Proteomes" id="UP000811899">
    <property type="component" value="Unassembled WGS sequence"/>
</dbReference>
<evidence type="ECO:0000256" key="3">
    <source>
        <dbReference type="HAMAP-Rule" id="MF_00385"/>
    </source>
</evidence>
<keyword evidence="1 3" id="KW-0689">Ribosomal protein</keyword>
<dbReference type="HAMAP" id="MF_00385">
    <property type="entry name" value="Ribosomal_bS16"/>
    <property type="match status" value="1"/>
</dbReference>
<dbReference type="EMBL" id="JAHCVJ010000001">
    <property type="protein sequence ID" value="MBT0663218.1"/>
    <property type="molecule type" value="Genomic_DNA"/>
</dbReference>
<keyword evidence="5" id="KW-1185">Reference proteome</keyword>
<evidence type="ECO:0000313" key="4">
    <source>
        <dbReference type="EMBL" id="MBT0663218.1"/>
    </source>
</evidence>
<organism evidence="4 5">
    <name type="scientific">Geoanaerobacter pelophilus</name>
    <dbReference type="NCBI Taxonomy" id="60036"/>
    <lineage>
        <taxon>Bacteria</taxon>
        <taxon>Pseudomonadati</taxon>
        <taxon>Thermodesulfobacteriota</taxon>
        <taxon>Desulfuromonadia</taxon>
        <taxon>Geobacterales</taxon>
        <taxon>Geobacteraceae</taxon>
        <taxon>Geoanaerobacter</taxon>
    </lineage>
</organism>
<dbReference type="SUPFAM" id="SSF54565">
    <property type="entry name" value="Ribosomal protein S16"/>
    <property type="match status" value="1"/>
</dbReference>
<evidence type="ECO:0000313" key="5">
    <source>
        <dbReference type="Proteomes" id="UP000811899"/>
    </source>
</evidence>